<comment type="caution">
    <text evidence="10">The sequence shown here is derived from an EMBL/GenBank/DDBJ whole genome shotgun (WGS) entry which is preliminary data.</text>
</comment>
<gene>
    <name evidence="10" type="ORF">CDL15_Pgr029134</name>
    <name evidence="11" type="ORF">CRG98_008401</name>
</gene>
<feature type="transmembrane region" description="Helical" evidence="8">
    <location>
        <begin position="77"/>
        <end position="99"/>
    </location>
</feature>
<dbReference type="Proteomes" id="UP000197138">
    <property type="component" value="Unassembled WGS sequence"/>
</dbReference>
<feature type="transmembrane region" description="Helical" evidence="8">
    <location>
        <begin position="119"/>
        <end position="144"/>
    </location>
</feature>
<feature type="signal peptide" evidence="9">
    <location>
        <begin position="1"/>
        <end position="24"/>
    </location>
</feature>
<dbReference type="EMBL" id="PGOL01000387">
    <property type="protein sequence ID" value="PKI71226.1"/>
    <property type="molecule type" value="Genomic_DNA"/>
</dbReference>
<feature type="chain" id="PRO_5014072025" evidence="9">
    <location>
        <begin position="25"/>
        <end position="352"/>
    </location>
</feature>
<feature type="transmembrane region" description="Helical" evidence="8">
    <location>
        <begin position="258"/>
        <end position="280"/>
    </location>
</feature>
<evidence type="ECO:0000256" key="4">
    <source>
        <dbReference type="ARBA" id="ARBA00022692"/>
    </source>
</evidence>
<feature type="transmembrane region" description="Helical" evidence="8">
    <location>
        <begin position="198"/>
        <end position="220"/>
    </location>
</feature>
<dbReference type="Pfam" id="PF02535">
    <property type="entry name" value="Zip"/>
    <property type="match status" value="1"/>
</dbReference>
<evidence type="ECO:0000313" key="11">
    <source>
        <dbReference type="EMBL" id="PKI71226.1"/>
    </source>
</evidence>
<dbReference type="EMBL" id="MTKT01001158">
    <property type="protein sequence ID" value="OWM85711.1"/>
    <property type="molecule type" value="Genomic_DNA"/>
</dbReference>
<organism evidence="10 12">
    <name type="scientific">Punica granatum</name>
    <name type="common">Pomegranate</name>
    <dbReference type="NCBI Taxonomy" id="22663"/>
    <lineage>
        <taxon>Eukaryota</taxon>
        <taxon>Viridiplantae</taxon>
        <taxon>Streptophyta</taxon>
        <taxon>Embryophyta</taxon>
        <taxon>Tracheophyta</taxon>
        <taxon>Spermatophyta</taxon>
        <taxon>Magnoliopsida</taxon>
        <taxon>eudicotyledons</taxon>
        <taxon>Gunneridae</taxon>
        <taxon>Pentapetalae</taxon>
        <taxon>rosids</taxon>
        <taxon>malvids</taxon>
        <taxon>Myrtales</taxon>
        <taxon>Lythraceae</taxon>
        <taxon>Punica</taxon>
    </lineage>
</organism>
<protein>
    <submittedName>
        <fullName evidence="10">Uncharacterized protein</fullName>
    </submittedName>
</protein>
<dbReference type="Proteomes" id="UP000233551">
    <property type="component" value="Unassembled WGS sequence"/>
</dbReference>
<evidence type="ECO:0000256" key="3">
    <source>
        <dbReference type="ARBA" id="ARBA00022448"/>
    </source>
</evidence>
<dbReference type="GeneID" id="116207195"/>
<dbReference type="PANTHER" id="PTHR11040">
    <property type="entry name" value="ZINC/IRON TRANSPORTER"/>
    <property type="match status" value="1"/>
</dbReference>
<feature type="transmembrane region" description="Helical" evidence="8">
    <location>
        <begin position="292"/>
        <end position="317"/>
    </location>
</feature>
<dbReference type="PANTHER" id="PTHR11040:SF164">
    <property type="entry name" value="ZINC TRANSPORTER 12-RELATED"/>
    <property type="match status" value="1"/>
</dbReference>
<evidence type="ECO:0000256" key="2">
    <source>
        <dbReference type="ARBA" id="ARBA00006939"/>
    </source>
</evidence>
<accession>A0A218XMK3</accession>
<dbReference type="GO" id="GO:0005886">
    <property type="term" value="C:plasma membrane"/>
    <property type="evidence" value="ECO:0007669"/>
    <property type="project" value="TreeGrafter"/>
</dbReference>
<dbReference type="AlphaFoldDB" id="A0A218XMK3"/>
<evidence type="ECO:0000256" key="9">
    <source>
        <dbReference type="SAM" id="SignalP"/>
    </source>
</evidence>
<dbReference type="OrthoDB" id="448280at2759"/>
<keyword evidence="13" id="KW-1185">Reference proteome</keyword>
<reference evidence="10" key="2">
    <citation type="submission" date="2017-06" db="EMBL/GenBank/DDBJ databases">
        <title>The pomegranate genome and the genomics of punicalagin biosynthesis.</title>
        <authorList>
            <person name="Xu C."/>
        </authorList>
    </citation>
    <scope>NUCLEOTIDE SEQUENCE [LARGE SCALE GENOMIC DNA]</scope>
    <source>
        <tissue evidence="10">Fresh leaf</tissue>
    </source>
</reference>
<dbReference type="InterPro" id="IPR003689">
    <property type="entry name" value="ZIP"/>
</dbReference>
<sequence>MNKPFTACFPLLLLLLLSAQSVTAAECTCESKPEGRDGSKALSYKLTAICSILIAGAMGVSLPILGKKIPALHPENTAFFLIKSFAAGVILATGFIHILPDAFGSLASPCLGVAPWKDFPFAGFVSMVSAIGTMMIDAFVTGYYKRSHFMKKVSGDEEMQGGHQGHVHVHTHASHGHAHGSAPVTERSSSSDLIRHRIVTQVLEMGIVVHSVIIGVSLGASESPDTIKPIIVALTFHQLFEGIGLGGCISQAKFESRAVAAMVLYFALTTPAGIAVGIGISKVYREDSREALIVGGVLNSASAGILIYMALVDLIAADYMSPRMLSDPRLQLGASLSLLLGSACMSFLAKWA</sequence>
<name>A0A218XMK3_PUNGR</name>
<feature type="transmembrane region" description="Helical" evidence="8">
    <location>
        <begin position="329"/>
        <end position="349"/>
    </location>
</feature>
<keyword evidence="7 8" id="KW-0472">Membrane</keyword>
<evidence type="ECO:0000256" key="7">
    <source>
        <dbReference type="ARBA" id="ARBA00023136"/>
    </source>
</evidence>
<comment type="subcellular location">
    <subcellularLocation>
        <location evidence="1 8">Membrane</location>
        <topology evidence="1 8">Multi-pass membrane protein</topology>
    </subcellularLocation>
</comment>
<evidence type="ECO:0000313" key="13">
    <source>
        <dbReference type="Proteomes" id="UP000233551"/>
    </source>
</evidence>
<keyword evidence="3 8" id="KW-0813">Transport</keyword>
<keyword evidence="5 8" id="KW-1133">Transmembrane helix</keyword>
<keyword evidence="4 8" id="KW-0812">Transmembrane</keyword>
<comment type="similarity">
    <text evidence="2 8">Belongs to the ZIP transporter (TC 2.A.5) family.</text>
</comment>
<dbReference type="STRING" id="22663.A0A218XMK3"/>
<evidence type="ECO:0000256" key="8">
    <source>
        <dbReference type="RuleBase" id="RU362088"/>
    </source>
</evidence>
<keyword evidence="9" id="KW-0732">Signal</keyword>
<evidence type="ECO:0000256" key="1">
    <source>
        <dbReference type="ARBA" id="ARBA00004141"/>
    </source>
</evidence>
<evidence type="ECO:0000313" key="12">
    <source>
        <dbReference type="Proteomes" id="UP000197138"/>
    </source>
</evidence>
<reference evidence="12" key="1">
    <citation type="journal article" date="2017" name="Plant J.">
        <title>The pomegranate (Punica granatum L.) genome and the genomics of punicalagin biosynthesis.</title>
        <authorList>
            <person name="Qin G."/>
            <person name="Xu C."/>
            <person name="Ming R."/>
            <person name="Tang H."/>
            <person name="Guyot R."/>
            <person name="Kramer E.M."/>
            <person name="Hu Y."/>
            <person name="Yi X."/>
            <person name="Qi Y."/>
            <person name="Xu X."/>
            <person name="Gao Z."/>
            <person name="Pan H."/>
            <person name="Jian J."/>
            <person name="Tian Y."/>
            <person name="Yue Z."/>
            <person name="Xu Y."/>
        </authorList>
    </citation>
    <scope>NUCLEOTIDE SEQUENCE [LARGE SCALE GENOMIC DNA]</scope>
    <source>
        <strain evidence="12">cv. Dabenzi</strain>
    </source>
</reference>
<dbReference type="GO" id="GO:0005385">
    <property type="term" value="F:zinc ion transmembrane transporter activity"/>
    <property type="evidence" value="ECO:0007669"/>
    <property type="project" value="InterPro"/>
</dbReference>
<evidence type="ECO:0000256" key="5">
    <source>
        <dbReference type="ARBA" id="ARBA00022989"/>
    </source>
</evidence>
<evidence type="ECO:0000313" key="10">
    <source>
        <dbReference type="EMBL" id="OWM85711.1"/>
    </source>
</evidence>
<dbReference type="NCBIfam" id="TIGR00820">
    <property type="entry name" value="zip"/>
    <property type="match status" value="1"/>
</dbReference>
<feature type="transmembrane region" description="Helical" evidence="8">
    <location>
        <begin position="41"/>
        <end position="65"/>
    </location>
</feature>
<dbReference type="InterPro" id="IPR004698">
    <property type="entry name" value="Zn/Fe_permease_fun/pln"/>
</dbReference>
<evidence type="ECO:0000256" key="6">
    <source>
        <dbReference type="ARBA" id="ARBA00023065"/>
    </source>
</evidence>
<comment type="caution">
    <text evidence="8">Lacks conserved residue(s) required for the propagation of feature annotation.</text>
</comment>
<keyword evidence="6 8" id="KW-0406">Ion transport</keyword>
<reference evidence="11 13" key="3">
    <citation type="submission" date="2017-11" db="EMBL/GenBank/DDBJ databases">
        <title>De-novo sequencing of pomegranate (Punica granatum L.) genome.</title>
        <authorList>
            <person name="Akparov Z."/>
            <person name="Amiraslanov A."/>
            <person name="Hajiyeva S."/>
            <person name="Abbasov M."/>
            <person name="Kaur K."/>
            <person name="Hamwieh A."/>
            <person name="Solovyev V."/>
            <person name="Salamov A."/>
            <person name="Braich B."/>
            <person name="Kosarev P."/>
            <person name="Mahmoud A."/>
            <person name="Hajiyev E."/>
            <person name="Babayeva S."/>
            <person name="Izzatullayeva V."/>
            <person name="Mammadov A."/>
            <person name="Mammadov A."/>
            <person name="Sharifova S."/>
            <person name="Ojaghi J."/>
            <person name="Eynullazada K."/>
            <person name="Bayramov B."/>
            <person name="Abdulazimova A."/>
            <person name="Shahmuradov I."/>
        </authorList>
    </citation>
    <scope>NUCLEOTIDE SEQUENCE [LARGE SCALE GENOMIC DNA]</scope>
    <source>
        <strain evidence="11">AG2017</strain>
        <strain evidence="13">cv. AG2017</strain>
        <tissue evidence="11">Leaf</tissue>
    </source>
</reference>
<proteinExistence type="inferred from homology"/>